<organism evidence="1 2">
    <name type="scientific">Aeromonas phage Ah1</name>
    <dbReference type="NCBI Taxonomy" id="2053701"/>
    <lineage>
        <taxon>Viruses</taxon>
        <taxon>Duplodnaviria</taxon>
        <taxon>Heunggongvirae</taxon>
        <taxon>Uroviricota</taxon>
        <taxon>Caudoviricetes</taxon>
        <taxon>Pantevenvirales</taxon>
        <taxon>Straboviridae</taxon>
        <taxon>Cinqassovirus</taxon>
        <taxon>Cinqassovirus ah1</taxon>
    </lineage>
</organism>
<protein>
    <submittedName>
        <fullName evidence="1">Uncharacterized protein</fullName>
    </submittedName>
</protein>
<gene>
    <name evidence="1" type="ORF">Ah1_00181</name>
</gene>
<evidence type="ECO:0000313" key="1">
    <source>
        <dbReference type="EMBL" id="AUE22707.1"/>
    </source>
</evidence>
<reference evidence="1 2" key="1">
    <citation type="submission" date="2017-10" db="EMBL/GenBank/DDBJ databases">
        <title>Antibacterial composition for extension of chilled fish shelf life and decreasing of risk of food-borne infections, bacteriophage strains for its preparation.</title>
        <authorList>
            <person name="Zulkarneev E.R."/>
            <person name="Aleshkin A.V."/>
            <person name="Rubalsky O.V."/>
            <person name="Kiseleva I.A."/>
            <person name="Rubalskii E.O."/>
            <person name="Lebedev S.N."/>
        </authorList>
    </citation>
    <scope>NUCLEOTIDE SEQUENCE [LARGE SCALE GENOMIC DNA]</scope>
</reference>
<keyword evidence="2" id="KW-1185">Reference proteome</keyword>
<dbReference type="Proteomes" id="UP000240934">
    <property type="component" value="Segment"/>
</dbReference>
<dbReference type="EMBL" id="MG250483">
    <property type="protein sequence ID" value="AUE22707.1"/>
    <property type="molecule type" value="Genomic_DNA"/>
</dbReference>
<evidence type="ECO:0000313" key="2">
    <source>
        <dbReference type="Proteomes" id="UP000240934"/>
    </source>
</evidence>
<name>A0A2H4YEV6_9CAUD</name>
<accession>A0A2H4YEV6</accession>
<proteinExistence type="predicted"/>
<sequence>MMFLAKIRYMKSEYMGSSKSFDTIKLVEAEDVDDAESKVRAYYDDMSSEYSTYYSVLDVIIESPIV</sequence>